<dbReference type="PANTHER" id="PTHR10543:SF101">
    <property type="entry name" value="9-CIS-EPOXYCAROTENOID DIOXYGENASE NCED6, CHLOROPLASTIC"/>
    <property type="match status" value="1"/>
</dbReference>
<name>A0A830CV47_9LAMI</name>
<evidence type="ECO:0000313" key="7">
    <source>
        <dbReference type="EMBL" id="GFQ03761.1"/>
    </source>
</evidence>
<keyword evidence="3 7" id="KW-0223">Dioxygenase</keyword>
<dbReference type="AlphaFoldDB" id="A0A830CV47"/>
<evidence type="ECO:0000256" key="6">
    <source>
        <dbReference type="SAM" id="MobiDB-lite"/>
    </source>
</evidence>
<keyword evidence="2 5" id="KW-0479">Metal-binding</keyword>
<dbReference type="GO" id="GO:0009570">
    <property type="term" value="C:chloroplast stroma"/>
    <property type="evidence" value="ECO:0007669"/>
    <property type="project" value="TreeGrafter"/>
</dbReference>
<dbReference type="EMBL" id="BMAC01000865">
    <property type="protein sequence ID" value="GFQ03761.1"/>
    <property type="molecule type" value="Genomic_DNA"/>
</dbReference>
<feature type="binding site" evidence="5">
    <location>
        <position position="402"/>
    </location>
    <ligand>
        <name>Fe cation</name>
        <dbReference type="ChEBI" id="CHEBI:24875"/>
        <note>catalytic</note>
    </ligand>
</feature>
<evidence type="ECO:0000256" key="2">
    <source>
        <dbReference type="ARBA" id="ARBA00022723"/>
    </source>
</evidence>
<dbReference type="OrthoDB" id="1069523at2759"/>
<evidence type="ECO:0000256" key="5">
    <source>
        <dbReference type="PIRSR" id="PIRSR604294-1"/>
    </source>
</evidence>
<dbReference type="Proteomes" id="UP000653305">
    <property type="component" value="Unassembled WGS sequence"/>
</dbReference>
<feature type="binding site" evidence="5">
    <location>
        <position position="337"/>
    </location>
    <ligand>
        <name>Fe cation</name>
        <dbReference type="ChEBI" id="CHEBI:24875"/>
        <note>catalytic</note>
    </ligand>
</feature>
<keyword evidence="4 5" id="KW-0408">Iron</keyword>
<evidence type="ECO:0000256" key="3">
    <source>
        <dbReference type="ARBA" id="ARBA00022964"/>
    </source>
</evidence>
<comment type="similarity">
    <text evidence="1">Belongs to the carotenoid oxygenase family.</text>
</comment>
<evidence type="ECO:0000256" key="1">
    <source>
        <dbReference type="ARBA" id="ARBA00006787"/>
    </source>
</evidence>
<dbReference type="GO" id="GO:0010436">
    <property type="term" value="F:carotenoid dioxygenase activity"/>
    <property type="evidence" value="ECO:0007669"/>
    <property type="project" value="TreeGrafter"/>
</dbReference>
<dbReference type="Pfam" id="PF03055">
    <property type="entry name" value="RPE65"/>
    <property type="match status" value="1"/>
</dbReference>
<evidence type="ECO:0000313" key="8">
    <source>
        <dbReference type="Proteomes" id="UP000653305"/>
    </source>
</evidence>
<organism evidence="7 8">
    <name type="scientific">Phtheirospermum japonicum</name>
    <dbReference type="NCBI Taxonomy" id="374723"/>
    <lineage>
        <taxon>Eukaryota</taxon>
        <taxon>Viridiplantae</taxon>
        <taxon>Streptophyta</taxon>
        <taxon>Embryophyta</taxon>
        <taxon>Tracheophyta</taxon>
        <taxon>Spermatophyta</taxon>
        <taxon>Magnoliopsida</taxon>
        <taxon>eudicotyledons</taxon>
        <taxon>Gunneridae</taxon>
        <taxon>Pentapetalae</taxon>
        <taxon>asterids</taxon>
        <taxon>lamiids</taxon>
        <taxon>Lamiales</taxon>
        <taxon>Orobanchaceae</taxon>
        <taxon>Orobanchaceae incertae sedis</taxon>
        <taxon>Phtheirospermum</taxon>
    </lineage>
</organism>
<feature type="region of interest" description="Disordered" evidence="6">
    <location>
        <begin position="46"/>
        <end position="66"/>
    </location>
</feature>
<evidence type="ECO:0000256" key="4">
    <source>
        <dbReference type="ARBA" id="ARBA00023004"/>
    </source>
</evidence>
<protein>
    <submittedName>
        <fullName evidence="7">9-cis-epoxycarotenoid dioxygenase nced6 chloroplastic</fullName>
    </submittedName>
</protein>
<keyword evidence="3 7" id="KW-0560">Oxidoreductase</keyword>
<keyword evidence="8" id="KW-1185">Reference proteome</keyword>
<feature type="compositionally biased region" description="Pro residues" evidence="6">
    <location>
        <begin position="57"/>
        <end position="66"/>
    </location>
</feature>
<dbReference type="InterPro" id="IPR004294">
    <property type="entry name" value="Carotenoid_Oase"/>
</dbReference>
<dbReference type="GO" id="GO:0016121">
    <property type="term" value="P:carotene catabolic process"/>
    <property type="evidence" value="ECO:0007669"/>
    <property type="project" value="TreeGrafter"/>
</dbReference>
<dbReference type="GO" id="GO:0046872">
    <property type="term" value="F:metal ion binding"/>
    <property type="evidence" value="ECO:0007669"/>
    <property type="project" value="UniProtKB-KW"/>
</dbReference>
<accession>A0A830CV47</accession>
<comment type="caution">
    <text evidence="7">The sequence shown here is derived from an EMBL/GenBank/DDBJ whole genome shotgun (WGS) entry which is preliminary data.</text>
</comment>
<gene>
    <name evidence="7" type="ORF">PHJA_002519900</name>
</gene>
<comment type="cofactor">
    <cofactor evidence="5">
        <name>Fe(2+)</name>
        <dbReference type="ChEBI" id="CHEBI:29033"/>
    </cofactor>
    <text evidence="5">Binds 1 Fe(2+) ion per subunit.</text>
</comment>
<dbReference type="PANTHER" id="PTHR10543">
    <property type="entry name" value="BETA-CAROTENE DIOXYGENASE"/>
    <property type="match status" value="1"/>
</dbReference>
<proteinExistence type="inferred from homology"/>
<feature type="binding site" evidence="5">
    <location>
        <position position="288"/>
    </location>
    <ligand>
        <name>Fe cation</name>
        <dbReference type="ChEBI" id="CHEBI:24875"/>
        <note>catalytic</note>
    </ligand>
</feature>
<reference evidence="7" key="1">
    <citation type="submission" date="2020-07" db="EMBL/GenBank/DDBJ databases">
        <title>Ethylene signaling mediates host invasion by parasitic plants.</title>
        <authorList>
            <person name="Yoshida S."/>
        </authorList>
    </citation>
    <scope>NUCLEOTIDE SEQUENCE</scope>
    <source>
        <strain evidence="7">Okayama</strain>
    </source>
</reference>
<sequence length="479" mass="52824">MNLSLSHHLFVISSTPSKPHRQQSPFFLNPKSATKLKPPTYTCKTLINPSPKRLPQKQPPPPSIPTTLPPALNPFQKLASAALDAVEKCIVTKMERKHIKLNRMVDPAVQLEGNYAPVQECPARHDLEVVGTIPRSVEGVYLRNGGNPLFPPISGHHFFDGDGMIHAVTLFPAGNRASYACRFTKTNRLVTEAGLGKPVFPKPIGELHGLSGLARIALFGARALTGLVNPARGIGVANVNLVYFNGRLLALSEDDLPYVVRITDDGDLETMGRYDFEGQIKDYSVIAHPQVDPATGDLYTLGYNVFAKPHLKIFKFGSCGNKSREVPISLPQPTMVHDFALTENHVVIPDHQVVFKFSEMLRGGSPVIYDPDKVSRFGVMPRDVTHESMIQWIDVPDCFGFHMWNAWEENNEYGEKIVVVINSCMTPADSIFTGGEDLRSELSEIRLNLETGGSTRRVMVSGMNLEAGQVNKLLLGKKS</sequence>